<protein>
    <submittedName>
        <fullName evidence="2">Uncharacterized protein</fullName>
    </submittedName>
</protein>
<keyword evidence="1" id="KW-0472">Membrane</keyword>
<name>A0ABX9I6N6_9LACO</name>
<comment type="caution">
    <text evidence="2">The sequence shown here is derived from an EMBL/GenBank/DDBJ whole genome shotgun (WGS) entry which is preliminary data.</text>
</comment>
<organism evidence="2 3">
    <name type="scientific">Weissella thailandensis</name>
    <dbReference type="NCBI Taxonomy" id="89061"/>
    <lineage>
        <taxon>Bacteria</taxon>
        <taxon>Bacillati</taxon>
        <taxon>Bacillota</taxon>
        <taxon>Bacilli</taxon>
        <taxon>Lactobacillales</taxon>
        <taxon>Lactobacillaceae</taxon>
        <taxon>Weissella</taxon>
    </lineage>
</organism>
<evidence type="ECO:0000313" key="2">
    <source>
        <dbReference type="EMBL" id="RDS60318.1"/>
    </source>
</evidence>
<keyword evidence="1" id="KW-0812">Transmembrane</keyword>
<dbReference type="Proteomes" id="UP000254492">
    <property type="component" value="Unassembled WGS sequence"/>
</dbReference>
<evidence type="ECO:0000256" key="1">
    <source>
        <dbReference type="SAM" id="Phobius"/>
    </source>
</evidence>
<keyword evidence="1" id="KW-1133">Transmembrane helix</keyword>
<feature type="transmembrane region" description="Helical" evidence="1">
    <location>
        <begin position="42"/>
        <end position="61"/>
    </location>
</feature>
<proteinExistence type="predicted"/>
<reference evidence="2 3" key="1">
    <citation type="submission" date="2018-07" db="EMBL/GenBank/DDBJ databases">
        <title>Genome-based reclassification of Weissella jogaejeotgali as Weissella thailandensis.</title>
        <authorList>
            <person name="Chun J."/>
            <person name="Kim B.-Y."/>
            <person name="Kwak M.-J."/>
        </authorList>
    </citation>
    <scope>NUCLEOTIDE SEQUENCE [LARGE SCALE GENOMIC DNA]</scope>
    <source>
        <strain evidence="2 3">KCTC 3751</strain>
    </source>
</reference>
<gene>
    <name evidence="2" type="ORF">DWV05_01860</name>
</gene>
<feature type="transmembrane region" description="Helical" evidence="1">
    <location>
        <begin position="6"/>
        <end position="30"/>
    </location>
</feature>
<sequence length="74" mass="8637">MISFIIVIGSYIAGLLIGLIYRIAVWCVLIPLELIWWLIKKIGVDLICAISFCIGYIWSYIRNRWQNYQAQKSV</sequence>
<dbReference type="RefSeq" id="WP_115470476.1">
    <property type="nucleotide sequence ID" value="NZ_BJEC01000001.1"/>
</dbReference>
<keyword evidence="3" id="KW-1185">Reference proteome</keyword>
<dbReference type="EMBL" id="QRAY01000002">
    <property type="protein sequence ID" value="RDS60318.1"/>
    <property type="molecule type" value="Genomic_DNA"/>
</dbReference>
<evidence type="ECO:0000313" key="3">
    <source>
        <dbReference type="Proteomes" id="UP000254492"/>
    </source>
</evidence>
<accession>A0ABX9I6N6</accession>